<reference evidence="2 3" key="1">
    <citation type="submission" date="2016-11" db="EMBL/GenBank/DDBJ databases">
        <title>Whole Genome Sequencing of Mucilaginibacter polytrichastri RG4-7(T) isolated from the moss sample.</title>
        <authorList>
            <person name="Li Y."/>
        </authorList>
    </citation>
    <scope>NUCLEOTIDE SEQUENCE [LARGE SCALE GENOMIC DNA]</scope>
    <source>
        <strain evidence="2 3">RG4-7</strain>
    </source>
</reference>
<dbReference type="InterPro" id="IPR057695">
    <property type="entry name" value="DUF7935"/>
</dbReference>
<protein>
    <submittedName>
        <fullName evidence="2">Uncharacterized protein</fullName>
    </submittedName>
</protein>
<evidence type="ECO:0000313" key="3">
    <source>
        <dbReference type="Proteomes" id="UP000186720"/>
    </source>
</evidence>
<name>A0A1Q6A2P1_9SPHI</name>
<sequence>MISINYLLDILKYLIAGLGVVGVAFVLIKPYIQRAERIQILEIKKSISNQTLPLRLQAYERMVLLIERVNPSNLLVRINAPAYTPQELHVIVLNEISTEYQHNISQQIYVSNEAWQVVKKVKEDTINLFNNVIRTLPENATGMDVSRLMLTHLNQLETDPYDIATAMIKKDLDFIF</sequence>
<feature type="transmembrane region" description="Helical" evidence="1">
    <location>
        <begin position="6"/>
        <end position="28"/>
    </location>
</feature>
<dbReference type="STRING" id="1302689.RG47T_3751"/>
<dbReference type="Proteomes" id="UP000186720">
    <property type="component" value="Unassembled WGS sequence"/>
</dbReference>
<keyword evidence="1" id="KW-0812">Transmembrane</keyword>
<comment type="caution">
    <text evidence="2">The sequence shown here is derived from an EMBL/GenBank/DDBJ whole genome shotgun (WGS) entry which is preliminary data.</text>
</comment>
<dbReference type="EMBL" id="MPPL01000001">
    <property type="protein sequence ID" value="OKS88285.1"/>
    <property type="molecule type" value="Genomic_DNA"/>
</dbReference>
<dbReference type="Pfam" id="PF25589">
    <property type="entry name" value="DUF7935"/>
    <property type="match status" value="1"/>
</dbReference>
<evidence type="ECO:0000313" key="2">
    <source>
        <dbReference type="EMBL" id="OKS88285.1"/>
    </source>
</evidence>
<evidence type="ECO:0000256" key="1">
    <source>
        <dbReference type="SAM" id="Phobius"/>
    </source>
</evidence>
<proteinExistence type="predicted"/>
<dbReference type="OrthoDB" id="1493032at2"/>
<dbReference type="RefSeq" id="WP_074490879.1">
    <property type="nucleotide sequence ID" value="NZ_FPAM01000012.1"/>
</dbReference>
<gene>
    <name evidence="2" type="ORF">RG47T_3751</name>
</gene>
<keyword evidence="3" id="KW-1185">Reference proteome</keyword>
<dbReference type="AlphaFoldDB" id="A0A1Q6A2P1"/>
<organism evidence="2 3">
    <name type="scientific">Mucilaginibacter polytrichastri</name>
    <dbReference type="NCBI Taxonomy" id="1302689"/>
    <lineage>
        <taxon>Bacteria</taxon>
        <taxon>Pseudomonadati</taxon>
        <taxon>Bacteroidota</taxon>
        <taxon>Sphingobacteriia</taxon>
        <taxon>Sphingobacteriales</taxon>
        <taxon>Sphingobacteriaceae</taxon>
        <taxon>Mucilaginibacter</taxon>
    </lineage>
</organism>
<keyword evidence="1" id="KW-1133">Transmembrane helix</keyword>
<keyword evidence="1" id="KW-0472">Membrane</keyword>
<accession>A0A1Q6A2P1</accession>